<keyword evidence="3" id="KW-1185">Reference proteome</keyword>
<evidence type="ECO:0000256" key="1">
    <source>
        <dbReference type="SAM" id="MobiDB-lite"/>
    </source>
</evidence>
<feature type="region of interest" description="Disordered" evidence="1">
    <location>
        <begin position="61"/>
        <end position="83"/>
    </location>
</feature>
<protein>
    <submittedName>
        <fullName evidence="2">Uncharacterized protein</fullName>
    </submittedName>
</protein>
<dbReference type="EMBL" id="MU151058">
    <property type="protein sequence ID" value="KAF9453766.1"/>
    <property type="molecule type" value="Genomic_DNA"/>
</dbReference>
<dbReference type="Proteomes" id="UP000807342">
    <property type="component" value="Unassembled WGS sequence"/>
</dbReference>
<comment type="caution">
    <text evidence="2">The sequence shown here is derived from an EMBL/GenBank/DDBJ whole genome shotgun (WGS) entry which is preliminary data.</text>
</comment>
<name>A0A9P5XR22_9AGAR</name>
<organism evidence="2 3">
    <name type="scientific">Macrolepiota fuliginosa MF-IS2</name>
    <dbReference type="NCBI Taxonomy" id="1400762"/>
    <lineage>
        <taxon>Eukaryota</taxon>
        <taxon>Fungi</taxon>
        <taxon>Dikarya</taxon>
        <taxon>Basidiomycota</taxon>
        <taxon>Agaricomycotina</taxon>
        <taxon>Agaricomycetes</taxon>
        <taxon>Agaricomycetidae</taxon>
        <taxon>Agaricales</taxon>
        <taxon>Agaricineae</taxon>
        <taxon>Agaricaceae</taxon>
        <taxon>Macrolepiota</taxon>
    </lineage>
</organism>
<dbReference type="AlphaFoldDB" id="A0A9P5XR22"/>
<evidence type="ECO:0000313" key="3">
    <source>
        <dbReference type="Proteomes" id="UP000807342"/>
    </source>
</evidence>
<evidence type="ECO:0000313" key="2">
    <source>
        <dbReference type="EMBL" id="KAF9453766.1"/>
    </source>
</evidence>
<reference evidence="2" key="1">
    <citation type="submission" date="2020-11" db="EMBL/GenBank/DDBJ databases">
        <authorList>
            <consortium name="DOE Joint Genome Institute"/>
            <person name="Ahrendt S."/>
            <person name="Riley R."/>
            <person name="Andreopoulos W."/>
            <person name="Labutti K."/>
            <person name="Pangilinan J."/>
            <person name="Ruiz-Duenas F.J."/>
            <person name="Barrasa J.M."/>
            <person name="Sanchez-Garcia M."/>
            <person name="Camarero S."/>
            <person name="Miyauchi S."/>
            <person name="Serrano A."/>
            <person name="Linde D."/>
            <person name="Babiker R."/>
            <person name="Drula E."/>
            <person name="Ayuso-Fernandez I."/>
            <person name="Pacheco R."/>
            <person name="Padilla G."/>
            <person name="Ferreira P."/>
            <person name="Barriuso J."/>
            <person name="Kellner H."/>
            <person name="Castanera R."/>
            <person name="Alfaro M."/>
            <person name="Ramirez L."/>
            <person name="Pisabarro A.G."/>
            <person name="Kuo A."/>
            <person name="Tritt A."/>
            <person name="Lipzen A."/>
            <person name="He G."/>
            <person name="Yan M."/>
            <person name="Ng V."/>
            <person name="Cullen D."/>
            <person name="Martin F."/>
            <person name="Rosso M.-N."/>
            <person name="Henrissat B."/>
            <person name="Hibbett D."/>
            <person name="Martinez A.T."/>
            <person name="Grigoriev I.V."/>
        </authorList>
    </citation>
    <scope>NUCLEOTIDE SEQUENCE</scope>
    <source>
        <strain evidence="2">MF-IS2</strain>
    </source>
</reference>
<sequence length="289" mass="32238">MSESECKTANSTAAHARRSWAAGGSFWASTTEDSSTRRYASDVLDHAFNAESDFAFGVTGRERGGAPLQSNPRPVFTLDVSSPSPAYKEKASDNFLRRRAIFLRAVKQVQKKAYGVFTRLKTWDIETRKQQNEGAKPSVCSRHNYQAPSLQGATYVAPEGPAAHVRYILSIRGPRVILASQCLGNKGAGPRLQPLQNPATCDAHPQQDDTRMEYPCGTTVHPYVTISSISNEQSGRPSPNRLQHDLMLTPLQNAGGKNQRTLHRETFEVKNGQRRSLISRIRFQRERRR</sequence>
<proteinExistence type="predicted"/>
<gene>
    <name evidence="2" type="ORF">P691DRAFT_554592</name>
</gene>
<accession>A0A9P5XR22</accession>